<dbReference type="Pfam" id="PF00132">
    <property type="entry name" value="Hexapep"/>
    <property type="match status" value="1"/>
</dbReference>
<dbReference type="EMBL" id="AZEE01000028">
    <property type="protein sequence ID" value="KRK97818.1"/>
    <property type="molecule type" value="Genomic_DNA"/>
</dbReference>
<keyword evidence="3" id="KW-0677">Repeat</keyword>
<proteinExistence type="inferred from homology"/>
<name>A0A0R1LZA1_9LACO</name>
<comment type="similarity">
    <text evidence="1">Belongs to the transferase hexapeptide repeat family.</text>
</comment>
<keyword evidence="5" id="KW-1185">Reference proteome</keyword>
<sequence>MSMILEQLINAGPVAFRGQLAQQVDAVVAETSNQLVRFNTTTDQTVRRSAMQHILGYPLPAETVINPPFQTDFGPHTKLGRHVFINRDCLFVDLGGITIDDDALIGPRVSLISVNHQEDPAHRRDLELKSVHIEHGAWLGAGVTVLPGVTIGHDAIVGAGAVVTKDVPPRMVVAGVPAKIIRPIQATDQA</sequence>
<evidence type="ECO:0000256" key="1">
    <source>
        <dbReference type="ARBA" id="ARBA00007274"/>
    </source>
</evidence>
<dbReference type="PATRIC" id="fig|1423776.4.peg.796"/>
<gene>
    <name evidence="4" type="ORF">FD04_GL000789</name>
</gene>
<keyword evidence="2 4" id="KW-0808">Transferase</keyword>
<accession>A0A0R1LZA1</accession>
<reference evidence="4 5" key="1">
    <citation type="journal article" date="2015" name="Genome Announc.">
        <title>Expanding the biotechnology potential of lactobacilli through comparative genomics of 213 strains and associated genera.</title>
        <authorList>
            <person name="Sun Z."/>
            <person name="Harris H.M."/>
            <person name="McCann A."/>
            <person name="Guo C."/>
            <person name="Argimon S."/>
            <person name="Zhang W."/>
            <person name="Yang X."/>
            <person name="Jeffery I.B."/>
            <person name="Cooney J.C."/>
            <person name="Kagawa T.F."/>
            <person name="Liu W."/>
            <person name="Song Y."/>
            <person name="Salvetti E."/>
            <person name="Wrobel A."/>
            <person name="Rasinkangas P."/>
            <person name="Parkhill J."/>
            <person name="Rea M.C."/>
            <person name="O'Sullivan O."/>
            <person name="Ritari J."/>
            <person name="Douillard F.P."/>
            <person name="Paul Ross R."/>
            <person name="Yang R."/>
            <person name="Briner A.E."/>
            <person name="Felis G.E."/>
            <person name="de Vos W.M."/>
            <person name="Barrangou R."/>
            <person name="Klaenhammer T.R."/>
            <person name="Caufield P.W."/>
            <person name="Cui Y."/>
            <person name="Zhang H."/>
            <person name="O'Toole P.W."/>
        </authorList>
    </citation>
    <scope>NUCLEOTIDE SEQUENCE [LARGE SCALE GENOMIC DNA]</scope>
    <source>
        <strain evidence="4 5">DSM 19909</strain>
    </source>
</reference>
<dbReference type="PROSITE" id="PS00101">
    <property type="entry name" value="HEXAPEP_TRANSFERASES"/>
    <property type="match status" value="1"/>
</dbReference>
<dbReference type="AlphaFoldDB" id="A0A0R1LZA1"/>
<dbReference type="InterPro" id="IPR051159">
    <property type="entry name" value="Hexapeptide_acetyltransf"/>
</dbReference>
<protein>
    <submittedName>
        <fullName evidence="4">Acetyltransferase</fullName>
    </submittedName>
</protein>
<dbReference type="OrthoDB" id="9812571at2"/>
<comment type="caution">
    <text evidence="4">The sequence shown here is derived from an EMBL/GenBank/DDBJ whole genome shotgun (WGS) entry which is preliminary data.</text>
</comment>
<dbReference type="SUPFAM" id="SSF51161">
    <property type="entry name" value="Trimeric LpxA-like enzymes"/>
    <property type="match status" value="1"/>
</dbReference>
<dbReference type="GO" id="GO:0008374">
    <property type="term" value="F:O-acyltransferase activity"/>
    <property type="evidence" value="ECO:0007669"/>
    <property type="project" value="TreeGrafter"/>
</dbReference>
<dbReference type="PANTHER" id="PTHR23416:SF23">
    <property type="entry name" value="ACETYLTRANSFERASE C18B11.09C-RELATED"/>
    <property type="match status" value="1"/>
</dbReference>
<dbReference type="PANTHER" id="PTHR23416">
    <property type="entry name" value="SIALIC ACID SYNTHASE-RELATED"/>
    <property type="match status" value="1"/>
</dbReference>
<organism evidence="4 5">
    <name type="scientific">Secundilactobacillus odoratitofui DSM 19909 = JCM 15043</name>
    <dbReference type="NCBI Taxonomy" id="1423776"/>
    <lineage>
        <taxon>Bacteria</taxon>
        <taxon>Bacillati</taxon>
        <taxon>Bacillota</taxon>
        <taxon>Bacilli</taxon>
        <taxon>Lactobacillales</taxon>
        <taxon>Lactobacillaceae</taxon>
        <taxon>Secundilactobacillus</taxon>
    </lineage>
</organism>
<evidence type="ECO:0000256" key="2">
    <source>
        <dbReference type="ARBA" id="ARBA00022679"/>
    </source>
</evidence>
<dbReference type="Proteomes" id="UP000051160">
    <property type="component" value="Unassembled WGS sequence"/>
</dbReference>
<dbReference type="InterPro" id="IPR018357">
    <property type="entry name" value="Hexapep_transf_CS"/>
</dbReference>
<evidence type="ECO:0000256" key="3">
    <source>
        <dbReference type="ARBA" id="ARBA00022737"/>
    </source>
</evidence>
<dbReference type="STRING" id="1423776.FD04_GL000789"/>
<evidence type="ECO:0000313" key="4">
    <source>
        <dbReference type="EMBL" id="KRK97818.1"/>
    </source>
</evidence>
<dbReference type="InterPro" id="IPR001451">
    <property type="entry name" value="Hexapep"/>
</dbReference>
<evidence type="ECO:0000313" key="5">
    <source>
        <dbReference type="Proteomes" id="UP000051160"/>
    </source>
</evidence>
<dbReference type="InterPro" id="IPR011004">
    <property type="entry name" value="Trimer_LpxA-like_sf"/>
</dbReference>
<dbReference type="Gene3D" id="2.160.10.10">
    <property type="entry name" value="Hexapeptide repeat proteins"/>
    <property type="match status" value="1"/>
</dbReference>